<feature type="region of interest" description="Disordered" evidence="1">
    <location>
        <begin position="28"/>
        <end position="64"/>
    </location>
</feature>
<evidence type="ECO:0000313" key="4">
    <source>
        <dbReference type="Proteomes" id="UP000593601"/>
    </source>
</evidence>
<feature type="signal peptide" evidence="2">
    <location>
        <begin position="1"/>
        <end position="19"/>
    </location>
</feature>
<dbReference type="PANTHER" id="PTHR43649:SF12">
    <property type="entry name" value="DIACETYLCHITOBIOSE BINDING PROTEIN DASA"/>
    <property type="match status" value="1"/>
</dbReference>
<dbReference type="InterPro" id="IPR050490">
    <property type="entry name" value="Bact_solute-bd_prot1"/>
</dbReference>
<keyword evidence="2" id="KW-0732">Signal</keyword>
<proteinExistence type="predicted"/>
<keyword evidence="4" id="KW-1185">Reference proteome</keyword>
<dbReference type="Pfam" id="PF01547">
    <property type="entry name" value="SBP_bac_1"/>
    <property type="match status" value="1"/>
</dbReference>
<dbReference type="RefSeq" id="WP_193735070.1">
    <property type="nucleotide sequence ID" value="NZ_CP063304.1"/>
</dbReference>
<organism evidence="3 4">
    <name type="scientific">Blautia liquoris</name>
    <dbReference type="NCBI Taxonomy" id="2779518"/>
    <lineage>
        <taxon>Bacteria</taxon>
        <taxon>Bacillati</taxon>
        <taxon>Bacillota</taxon>
        <taxon>Clostridia</taxon>
        <taxon>Lachnospirales</taxon>
        <taxon>Lachnospiraceae</taxon>
        <taxon>Blautia</taxon>
    </lineage>
</organism>
<dbReference type="EMBL" id="CP063304">
    <property type="protein sequence ID" value="QOV18708.1"/>
    <property type="molecule type" value="Genomic_DNA"/>
</dbReference>
<evidence type="ECO:0000313" key="3">
    <source>
        <dbReference type="EMBL" id="QOV18708.1"/>
    </source>
</evidence>
<evidence type="ECO:0000256" key="1">
    <source>
        <dbReference type="SAM" id="MobiDB-lite"/>
    </source>
</evidence>
<feature type="compositionally biased region" description="Basic and acidic residues" evidence="1">
    <location>
        <begin position="51"/>
        <end position="62"/>
    </location>
</feature>
<dbReference type="PROSITE" id="PS51257">
    <property type="entry name" value="PROKAR_LIPOPROTEIN"/>
    <property type="match status" value="1"/>
</dbReference>
<protein>
    <submittedName>
        <fullName evidence="3">Extracellular solute-binding protein</fullName>
    </submittedName>
</protein>
<evidence type="ECO:0000256" key="2">
    <source>
        <dbReference type="SAM" id="SignalP"/>
    </source>
</evidence>
<dbReference type="Gene3D" id="3.40.190.10">
    <property type="entry name" value="Periplasmic binding protein-like II"/>
    <property type="match status" value="1"/>
</dbReference>
<dbReference type="AlphaFoldDB" id="A0A7M2REY4"/>
<reference evidence="3 4" key="1">
    <citation type="submission" date="2020-10" db="EMBL/GenBank/DDBJ databases">
        <title>Blautia liquoris sp.nov., isolated from the mud in a fermentation cellar used for the production of Chinese strong-flavoured liquor.</title>
        <authorList>
            <person name="Lu L."/>
        </authorList>
    </citation>
    <scope>NUCLEOTIDE SEQUENCE [LARGE SCALE GENOMIC DNA]</scope>
    <source>
        <strain evidence="3 4">LZLJ-3</strain>
    </source>
</reference>
<dbReference type="KEGG" id="bliq:INP51_11935"/>
<dbReference type="SUPFAM" id="SSF53850">
    <property type="entry name" value="Periplasmic binding protein-like II"/>
    <property type="match status" value="1"/>
</dbReference>
<name>A0A7M2REY4_9FIRM</name>
<gene>
    <name evidence="3" type="ORF">INP51_11935</name>
</gene>
<accession>A0A7M2REY4</accession>
<dbReference type="InterPro" id="IPR006059">
    <property type="entry name" value="SBP"/>
</dbReference>
<feature type="chain" id="PRO_5038450503" evidence="2">
    <location>
        <begin position="20"/>
        <end position="461"/>
    </location>
</feature>
<feature type="compositionally biased region" description="Low complexity" evidence="1">
    <location>
        <begin position="28"/>
        <end position="50"/>
    </location>
</feature>
<dbReference type="PANTHER" id="PTHR43649">
    <property type="entry name" value="ARABINOSE-BINDING PROTEIN-RELATED"/>
    <property type="match status" value="1"/>
</dbReference>
<sequence>MKKSSLKRMFTGGMAVAMAVTMLGCGKNADSSASNTAKSKSGTKNSSTSAKSDDAKAEKDGDGPLVIWTQGNSIKEDAEAWGAANGVDVDVVVIPFADLQTKLKQQITDPKTAPDVYAITKDYVKDWVERGVNLDLSEEFPDDAKNYIDNTYKDLVALGSDDKGDLQAVTAEYPVGMMYYNREIAKNILGTDDPDEVGKALSDVDQWPDLYEKINDAYSGKVKMFGTTQNLNKMLSNRREKPYVKDDVFTVTKDMANIFEINKQIYDDKMFLTEKEDDAYFSGWNTDAFFVDFLPSWGYSSKFKPQVDGKEGAGKWGMTTPPYAYNRGGTYFFITKTTSHKNNAWDLVKGISVDTQKLVDVQKGKDGFASTKEANKILVDSGYEEPLLGNQKVFEEYQKQAAIQEKLPTDVVTKYDGDIESFMNDAVINYANGSMSLDDAIKGLGTQVQSAYPELTVKYNY</sequence>
<dbReference type="Proteomes" id="UP000593601">
    <property type="component" value="Chromosome"/>
</dbReference>